<reference evidence="2" key="1">
    <citation type="journal article" date="2014" name="Genome Announc.">
        <title>Draft Genome Sequences of Three Alkaliphilic Bacillus Strains, Bacillus wakoensis JCM 9140T, Bacillus akibai JCM 9157T, and Bacillus hemicellulosilyticus JCM 9152T.</title>
        <authorList>
            <person name="Yuki M."/>
            <person name="Oshima K."/>
            <person name="Suda W."/>
            <person name="Oshida Y."/>
            <person name="Kitamura K."/>
            <person name="Iida T."/>
            <person name="Hattori M."/>
            <person name="Ohkuma M."/>
        </authorList>
    </citation>
    <scope>NUCLEOTIDE SEQUENCE [LARGE SCALE GENOMIC DNA]</scope>
    <source>
        <strain evidence="2">JCM 9152</strain>
    </source>
</reference>
<gene>
    <name evidence="2" type="ORF">JCM9152_4085</name>
</gene>
<accession>W4QLN3</accession>
<feature type="transmembrane region" description="Helical" evidence="1">
    <location>
        <begin position="28"/>
        <end position="50"/>
    </location>
</feature>
<comment type="caution">
    <text evidence="2">The sequence shown here is derived from an EMBL/GenBank/DDBJ whole genome shotgun (WGS) entry which is preliminary data.</text>
</comment>
<dbReference type="Proteomes" id="UP000018895">
    <property type="component" value="Unassembled WGS sequence"/>
</dbReference>
<evidence type="ECO:0000313" key="3">
    <source>
        <dbReference type="Proteomes" id="UP000018895"/>
    </source>
</evidence>
<keyword evidence="1" id="KW-0472">Membrane</keyword>
<keyword evidence="1" id="KW-0812">Transmembrane</keyword>
<organism evidence="2 3">
    <name type="scientific">Halalkalibacter hemicellulosilyticusJCM 9152</name>
    <dbReference type="NCBI Taxonomy" id="1236971"/>
    <lineage>
        <taxon>Bacteria</taxon>
        <taxon>Bacillati</taxon>
        <taxon>Bacillota</taxon>
        <taxon>Bacilli</taxon>
        <taxon>Bacillales</taxon>
        <taxon>Bacillaceae</taxon>
        <taxon>Halalkalibacter</taxon>
    </lineage>
</organism>
<name>W4QLN3_9BACI</name>
<protein>
    <submittedName>
        <fullName evidence="2">Uncharacterized protein</fullName>
    </submittedName>
</protein>
<sequence>MSKEVDVEKKTVEKKNDVSKIGSTLIKYLTYIIIFFGFLWFLVNFVFPLFE</sequence>
<dbReference type="RefSeq" id="WP_162831727.1">
    <property type="nucleotide sequence ID" value="NZ_BAUU01000039.1"/>
</dbReference>
<proteinExistence type="predicted"/>
<dbReference type="AlphaFoldDB" id="W4QLN3"/>
<keyword evidence="1" id="KW-1133">Transmembrane helix</keyword>
<evidence type="ECO:0000313" key="2">
    <source>
        <dbReference type="EMBL" id="GAE32548.1"/>
    </source>
</evidence>
<dbReference type="EMBL" id="BAUU01000039">
    <property type="protein sequence ID" value="GAE32548.1"/>
    <property type="molecule type" value="Genomic_DNA"/>
</dbReference>
<keyword evidence="3" id="KW-1185">Reference proteome</keyword>
<evidence type="ECO:0000256" key="1">
    <source>
        <dbReference type="SAM" id="Phobius"/>
    </source>
</evidence>